<evidence type="ECO:0000256" key="10">
    <source>
        <dbReference type="ARBA" id="ARBA00023136"/>
    </source>
</evidence>
<feature type="transmembrane region" description="Helical" evidence="11">
    <location>
        <begin position="102"/>
        <end position="120"/>
    </location>
</feature>
<proteinExistence type="inferred from homology"/>
<dbReference type="GO" id="GO:0043682">
    <property type="term" value="F:P-type divalent copper transporter activity"/>
    <property type="evidence" value="ECO:0007669"/>
    <property type="project" value="TreeGrafter"/>
</dbReference>
<feature type="non-terminal residue" evidence="13">
    <location>
        <position position="265"/>
    </location>
</feature>
<feature type="domain" description="P-type ATPase A" evidence="12">
    <location>
        <begin position="138"/>
        <end position="238"/>
    </location>
</feature>
<protein>
    <recommendedName>
        <fullName evidence="12">P-type ATPase A domain-containing protein</fullName>
    </recommendedName>
</protein>
<dbReference type="InterPro" id="IPR008250">
    <property type="entry name" value="ATPase_P-typ_transduc_dom_A_sf"/>
</dbReference>
<evidence type="ECO:0000256" key="11">
    <source>
        <dbReference type="SAM" id="Phobius"/>
    </source>
</evidence>
<keyword evidence="3" id="KW-1003">Cell membrane</keyword>
<comment type="similarity">
    <text evidence="2">Belongs to the cation transport ATPase (P-type) (TC 3.A.3) family. Type IB subfamily.</text>
</comment>
<evidence type="ECO:0000256" key="1">
    <source>
        <dbReference type="ARBA" id="ARBA00004651"/>
    </source>
</evidence>
<name>X0UMQ5_9ZZZZ</name>
<sequence length="265" mass="28870">EINHQKRLLVVGLFFTIPLFLLSMARDFGLLPAGLADANWLPWLMFVLATPVQFYVGWQYYDGAYKALRNKSANMDVLIAMGSSAAYFYSIPVMLGLIDGHVYFETSAVIITLIVLGKFLEARAKGRTSEAIKKLLGLQARTARIVRDGQEVDIPIEEVEVGDIVVVRPGEKFPVDGVVIEGKTSVDESMLTGESLPQEKGPGDPVVGATVNKLGRIKFEALKIGKDTALAQIIRLVEDAQGSKAPIQRLADQVSSIFVPVVIGI</sequence>
<keyword evidence="6" id="KW-0547">Nucleotide-binding</keyword>
<evidence type="ECO:0000256" key="5">
    <source>
        <dbReference type="ARBA" id="ARBA00022723"/>
    </source>
</evidence>
<evidence type="ECO:0000256" key="9">
    <source>
        <dbReference type="ARBA" id="ARBA00022989"/>
    </source>
</evidence>
<reference evidence="13" key="1">
    <citation type="journal article" date="2014" name="Front. Microbiol.">
        <title>High frequency of phylogenetically diverse reductive dehalogenase-homologous genes in deep subseafloor sedimentary metagenomes.</title>
        <authorList>
            <person name="Kawai M."/>
            <person name="Futagami T."/>
            <person name="Toyoda A."/>
            <person name="Takaki Y."/>
            <person name="Nishi S."/>
            <person name="Hori S."/>
            <person name="Arai W."/>
            <person name="Tsubouchi T."/>
            <person name="Morono Y."/>
            <person name="Uchiyama I."/>
            <person name="Ito T."/>
            <person name="Fujiyama A."/>
            <person name="Inagaki F."/>
            <person name="Takami H."/>
        </authorList>
    </citation>
    <scope>NUCLEOTIDE SEQUENCE</scope>
    <source>
        <strain evidence="13">Expedition CK06-06</strain>
    </source>
</reference>
<keyword evidence="7" id="KW-0067">ATP-binding</keyword>
<dbReference type="Pfam" id="PF00122">
    <property type="entry name" value="E1-E2_ATPase"/>
    <property type="match status" value="1"/>
</dbReference>
<dbReference type="Gene3D" id="2.70.150.10">
    <property type="entry name" value="Calcium-transporting ATPase, cytoplasmic transduction domain A"/>
    <property type="match status" value="1"/>
</dbReference>
<dbReference type="GO" id="GO:0005524">
    <property type="term" value="F:ATP binding"/>
    <property type="evidence" value="ECO:0007669"/>
    <property type="project" value="UniProtKB-KW"/>
</dbReference>
<feature type="transmembrane region" description="Helical" evidence="11">
    <location>
        <begin position="41"/>
        <end position="61"/>
    </location>
</feature>
<keyword evidence="4 11" id="KW-0812">Transmembrane</keyword>
<dbReference type="NCBIfam" id="TIGR01494">
    <property type="entry name" value="ATPase_P-type"/>
    <property type="match status" value="1"/>
</dbReference>
<dbReference type="PRINTS" id="PR00942">
    <property type="entry name" value="CUATPASEI"/>
</dbReference>
<dbReference type="PANTHER" id="PTHR43520:SF8">
    <property type="entry name" value="P-TYPE CU(+) TRANSPORTER"/>
    <property type="match status" value="1"/>
</dbReference>
<evidence type="ECO:0000256" key="6">
    <source>
        <dbReference type="ARBA" id="ARBA00022741"/>
    </source>
</evidence>
<dbReference type="SUPFAM" id="SSF81653">
    <property type="entry name" value="Calcium ATPase, transduction domain A"/>
    <property type="match status" value="1"/>
</dbReference>
<dbReference type="AlphaFoldDB" id="X0UMQ5"/>
<evidence type="ECO:0000313" key="13">
    <source>
        <dbReference type="EMBL" id="GAG00577.1"/>
    </source>
</evidence>
<dbReference type="InterPro" id="IPR001757">
    <property type="entry name" value="P_typ_ATPase"/>
</dbReference>
<comment type="subcellular location">
    <subcellularLocation>
        <location evidence="1">Cell membrane</location>
        <topology evidence="1">Multi-pass membrane protein</topology>
    </subcellularLocation>
</comment>
<keyword evidence="9 11" id="KW-1133">Transmembrane helix</keyword>
<feature type="non-terminal residue" evidence="13">
    <location>
        <position position="1"/>
    </location>
</feature>
<dbReference type="PANTHER" id="PTHR43520">
    <property type="entry name" value="ATP7, ISOFORM B"/>
    <property type="match status" value="1"/>
</dbReference>
<feature type="transmembrane region" description="Helical" evidence="11">
    <location>
        <begin position="73"/>
        <end position="90"/>
    </location>
</feature>
<dbReference type="GO" id="GO:0005507">
    <property type="term" value="F:copper ion binding"/>
    <property type="evidence" value="ECO:0007669"/>
    <property type="project" value="TreeGrafter"/>
</dbReference>
<evidence type="ECO:0000256" key="2">
    <source>
        <dbReference type="ARBA" id="ARBA00006024"/>
    </source>
</evidence>
<keyword evidence="10 11" id="KW-0472">Membrane</keyword>
<gene>
    <name evidence="13" type="ORF">S01H1_43503</name>
</gene>
<evidence type="ECO:0000256" key="3">
    <source>
        <dbReference type="ARBA" id="ARBA00022475"/>
    </source>
</evidence>
<comment type="caution">
    <text evidence="13">The sequence shown here is derived from an EMBL/GenBank/DDBJ whole genome shotgun (WGS) entry which is preliminary data.</text>
</comment>
<dbReference type="GO" id="GO:0055070">
    <property type="term" value="P:copper ion homeostasis"/>
    <property type="evidence" value="ECO:0007669"/>
    <property type="project" value="TreeGrafter"/>
</dbReference>
<evidence type="ECO:0000259" key="12">
    <source>
        <dbReference type="Pfam" id="PF00122"/>
    </source>
</evidence>
<organism evidence="13">
    <name type="scientific">marine sediment metagenome</name>
    <dbReference type="NCBI Taxonomy" id="412755"/>
    <lineage>
        <taxon>unclassified sequences</taxon>
        <taxon>metagenomes</taxon>
        <taxon>ecological metagenomes</taxon>
    </lineage>
</organism>
<evidence type="ECO:0000256" key="8">
    <source>
        <dbReference type="ARBA" id="ARBA00022967"/>
    </source>
</evidence>
<evidence type="ECO:0000256" key="7">
    <source>
        <dbReference type="ARBA" id="ARBA00022840"/>
    </source>
</evidence>
<keyword evidence="5" id="KW-0479">Metal-binding</keyword>
<dbReference type="EMBL" id="BARS01027719">
    <property type="protein sequence ID" value="GAG00577.1"/>
    <property type="molecule type" value="Genomic_DNA"/>
</dbReference>
<evidence type="ECO:0000256" key="4">
    <source>
        <dbReference type="ARBA" id="ARBA00022692"/>
    </source>
</evidence>
<dbReference type="InterPro" id="IPR059000">
    <property type="entry name" value="ATPase_P-type_domA"/>
</dbReference>
<keyword evidence="8" id="KW-1278">Translocase</keyword>
<dbReference type="GO" id="GO:0016887">
    <property type="term" value="F:ATP hydrolysis activity"/>
    <property type="evidence" value="ECO:0007669"/>
    <property type="project" value="InterPro"/>
</dbReference>
<dbReference type="GO" id="GO:0005886">
    <property type="term" value="C:plasma membrane"/>
    <property type="evidence" value="ECO:0007669"/>
    <property type="project" value="UniProtKB-SubCell"/>
</dbReference>
<accession>X0UMQ5</accession>
<dbReference type="FunFam" id="2.70.150.10:FF:000020">
    <property type="entry name" value="Copper-exporting P-type ATPase A"/>
    <property type="match status" value="1"/>
</dbReference>